<evidence type="ECO:0000256" key="2">
    <source>
        <dbReference type="ARBA" id="ARBA00023015"/>
    </source>
</evidence>
<dbReference type="GO" id="GO:0005829">
    <property type="term" value="C:cytosol"/>
    <property type="evidence" value="ECO:0007669"/>
    <property type="project" value="TreeGrafter"/>
</dbReference>
<comment type="similarity">
    <text evidence="1">Belongs to the LysR transcriptional regulatory family.</text>
</comment>
<dbReference type="PROSITE" id="PS50931">
    <property type="entry name" value="HTH_LYSR"/>
    <property type="match status" value="1"/>
</dbReference>
<dbReference type="EMBL" id="JACOMF010000037">
    <property type="protein sequence ID" value="MBC4017887.1"/>
    <property type="molecule type" value="Genomic_DNA"/>
</dbReference>
<feature type="domain" description="HTH lysR-type" evidence="5">
    <location>
        <begin position="3"/>
        <end position="60"/>
    </location>
</feature>
<evidence type="ECO:0000259" key="5">
    <source>
        <dbReference type="PROSITE" id="PS50931"/>
    </source>
</evidence>
<evidence type="ECO:0000256" key="3">
    <source>
        <dbReference type="ARBA" id="ARBA00023125"/>
    </source>
</evidence>
<dbReference type="Gene3D" id="1.10.10.10">
    <property type="entry name" value="Winged helix-like DNA-binding domain superfamily/Winged helix DNA-binding domain"/>
    <property type="match status" value="1"/>
</dbReference>
<accession>A0A9X0R3L6</accession>
<evidence type="ECO:0000256" key="1">
    <source>
        <dbReference type="ARBA" id="ARBA00009437"/>
    </source>
</evidence>
<dbReference type="SUPFAM" id="SSF53850">
    <property type="entry name" value="Periplasmic binding protein-like II"/>
    <property type="match status" value="1"/>
</dbReference>
<dbReference type="AlphaFoldDB" id="A0A9X0R3L6"/>
<keyword evidence="2" id="KW-0805">Transcription regulation</keyword>
<dbReference type="GO" id="GO:0003700">
    <property type="term" value="F:DNA-binding transcription factor activity"/>
    <property type="evidence" value="ECO:0007669"/>
    <property type="project" value="InterPro"/>
</dbReference>
<dbReference type="PANTHER" id="PTHR30419">
    <property type="entry name" value="HTH-TYPE TRANSCRIPTIONAL REGULATOR YBHD"/>
    <property type="match status" value="1"/>
</dbReference>
<dbReference type="Pfam" id="PF00126">
    <property type="entry name" value="HTH_1"/>
    <property type="match status" value="1"/>
</dbReference>
<dbReference type="InterPro" id="IPR036388">
    <property type="entry name" value="WH-like_DNA-bd_sf"/>
</dbReference>
<dbReference type="Gene3D" id="3.40.190.290">
    <property type="match status" value="1"/>
</dbReference>
<evidence type="ECO:0000313" key="6">
    <source>
        <dbReference type="EMBL" id="MBC4017887.1"/>
    </source>
</evidence>
<name>A0A9X0R3L6_9PROT</name>
<gene>
    <name evidence="6" type="ORF">H7965_21515</name>
</gene>
<dbReference type="CDD" id="cd08421">
    <property type="entry name" value="PBP2_LTTR_like_1"/>
    <property type="match status" value="1"/>
</dbReference>
<sequence>MHFDLTDLRLFLATVETGSITRGADRSALALASASGRIKRMEQALGVPLLLRGRRGVEPSPAGHALAHHARVVLQQLERMRGELGDYAHGLKGHVRLFANTAAVSEYLPDLLAQWLAQHPNVDVDLEERPSHAIVEAVAGGLADAGIVADWAQATGLEVLPFRLDRLVLVVPRGHALAGRRRIAFADIIDQDFVGLTEGAALQDHLARNAAGVRRRLRLRVRVRSFDAVCRLVEQGVGLGIVPRTAADRCRRSMAIRAVPLNDAWAERRLGICVRTMAQLPAHARRLVEHLAREGQQAELA</sequence>
<dbReference type="InterPro" id="IPR000847">
    <property type="entry name" value="LysR_HTH_N"/>
</dbReference>
<evidence type="ECO:0000256" key="4">
    <source>
        <dbReference type="ARBA" id="ARBA00023163"/>
    </source>
</evidence>
<dbReference type="Proteomes" id="UP000600101">
    <property type="component" value="Unassembled WGS sequence"/>
</dbReference>
<reference evidence="6" key="1">
    <citation type="submission" date="2020-08" db="EMBL/GenBank/DDBJ databases">
        <authorList>
            <person name="Hu Y."/>
            <person name="Nguyen S.V."/>
            <person name="Li F."/>
            <person name="Fanning S."/>
        </authorList>
    </citation>
    <scope>NUCLEOTIDE SEQUENCE</scope>
    <source>
        <strain evidence="6">SYSU D8009</strain>
    </source>
</reference>
<dbReference type="PANTHER" id="PTHR30419:SF2">
    <property type="entry name" value="LYSR FAMILY TRANSCRIPTIONAL REGULATOR"/>
    <property type="match status" value="1"/>
</dbReference>
<dbReference type="InterPro" id="IPR005119">
    <property type="entry name" value="LysR_subst-bd"/>
</dbReference>
<organism evidence="6 7">
    <name type="scientific">Siccirubricoccus deserti</name>
    <dbReference type="NCBI Taxonomy" id="2013562"/>
    <lineage>
        <taxon>Bacteria</taxon>
        <taxon>Pseudomonadati</taxon>
        <taxon>Pseudomonadota</taxon>
        <taxon>Alphaproteobacteria</taxon>
        <taxon>Acetobacterales</taxon>
        <taxon>Roseomonadaceae</taxon>
        <taxon>Siccirubricoccus</taxon>
    </lineage>
</organism>
<keyword evidence="4" id="KW-0804">Transcription</keyword>
<dbReference type="RefSeq" id="WP_186772644.1">
    <property type="nucleotide sequence ID" value="NZ_JACOMF010000037.1"/>
</dbReference>
<proteinExistence type="inferred from homology"/>
<dbReference type="InterPro" id="IPR036390">
    <property type="entry name" value="WH_DNA-bd_sf"/>
</dbReference>
<dbReference type="GO" id="GO:0003677">
    <property type="term" value="F:DNA binding"/>
    <property type="evidence" value="ECO:0007669"/>
    <property type="project" value="UniProtKB-KW"/>
</dbReference>
<dbReference type="SUPFAM" id="SSF46785">
    <property type="entry name" value="Winged helix' DNA-binding domain"/>
    <property type="match status" value="1"/>
</dbReference>
<protein>
    <submittedName>
        <fullName evidence="6">LysR family transcriptional regulator</fullName>
    </submittedName>
</protein>
<dbReference type="Pfam" id="PF03466">
    <property type="entry name" value="LysR_substrate"/>
    <property type="match status" value="1"/>
</dbReference>
<evidence type="ECO:0000313" key="7">
    <source>
        <dbReference type="Proteomes" id="UP000600101"/>
    </source>
</evidence>
<keyword evidence="3" id="KW-0238">DNA-binding</keyword>
<keyword evidence="7" id="KW-1185">Reference proteome</keyword>
<comment type="caution">
    <text evidence="6">The sequence shown here is derived from an EMBL/GenBank/DDBJ whole genome shotgun (WGS) entry which is preliminary data.</text>
</comment>
<dbReference type="InterPro" id="IPR050950">
    <property type="entry name" value="HTH-type_LysR_regulators"/>
</dbReference>